<dbReference type="SMART" id="SM00292">
    <property type="entry name" value="BRCT"/>
    <property type="match status" value="1"/>
</dbReference>
<dbReference type="Proteomes" id="UP000319731">
    <property type="component" value="Unassembled WGS sequence"/>
</dbReference>
<dbReference type="CDD" id="cd17709">
    <property type="entry name" value="BRCT_pescadillo_like"/>
    <property type="match status" value="1"/>
</dbReference>
<keyword evidence="1 4" id="KW-0690">Ribosome biogenesis</keyword>
<keyword evidence="7" id="KW-1185">Reference proteome</keyword>
<dbReference type="STRING" id="1806994.A0A507C189"/>
<evidence type="ECO:0000256" key="4">
    <source>
        <dbReference type="HAMAP-Rule" id="MF_03028"/>
    </source>
</evidence>
<protein>
    <recommendedName>
        <fullName evidence="4">Pescadillo homolog</fullName>
    </recommendedName>
    <alternativeName>
        <fullName evidence="4">Nucleolar protein 7 homolog</fullName>
    </alternativeName>
</protein>
<dbReference type="PANTHER" id="PTHR12221:SF6">
    <property type="entry name" value="PESCADILLO HOMOLOG"/>
    <property type="match status" value="1"/>
</dbReference>
<dbReference type="GO" id="GO:0070545">
    <property type="term" value="C:PeBoW complex"/>
    <property type="evidence" value="ECO:0007669"/>
    <property type="project" value="TreeGrafter"/>
</dbReference>
<keyword evidence="3 4" id="KW-0539">Nucleus</keyword>
<reference evidence="6 7" key="1">
    <citation type="journal article" date="2019" name="Sci. Rep.">
        <title>Comparative genomics of chytrid fungi reveal insights into the obligate biotrophic and pathogenic lifestyle of Synchytrium endobioticum.</title>
        <authorList>
            <person name="van de Vossenberg B.T.L.H."/>
            <person name="Warris S."/>
            <person name="Nguyen H.D.T."/>
            <person name="van Gent-Pelzer M.P.E."/>
            <person name="Joly D.L."/>
            <person name="van de Geest H.C."/>
            <person name="Bonants P.J.M."/>
            <person name="Smith D.S."/>
            <person name="Levesque C.A."/>
            <person name="van der Lee T.A.J."/>
        </authorList>
    </citation>
    <scope>NUCLEOTIDE SEQUENCE [LARGE SCALE GENOMIC DNA]</scope>
    <source>
        <strain evidence="6 7">JEL517</strain>
    </source>
</reference>
<evidence type="ECO:0000259" key="5">
    <source>
        <dbReference type="PROSITE" id="PS50172"/>
    </source>
</evidence>
<dbReference type="InterPro" id="IPR036420">
    <property type="entry name" value="BRCT_dom_sf"/>
</dbReference>
<evidence type="ECO:0000256" key="2">
    <source>
        <dbReference type="ARBA" id="ARBA00022552"/>
    </source>
</evidence>
<evidence type="ECO:0000313" key="7">
    <source>
        <dbReference type="Proteomes" id="UP000319731"/>
    </source>
</evidence>
<sequence length="568" mass="63846">MTKPTKHKKKIQAGSTAAIYISRTQAVKKLQISLATFRRLCILKGIYPREPNNKKKAGRGSTAPNTFYYRKDIQYLLHEPVLDKLRQLKTHTRKVKRAIAKREFSAVSTLELQKPEYGLSHIIKERYPSFIDALRDLDDALSTVNLFATLHVDNAVIKSADVEECRRLSNEFQLYVIETRSLRKVFLSIKGIYFQAEIQGQLITWIVPHAFSQNTPSDVDFRVMATFLELYRSLVGFVNFKLFTDMGLLYPLLVNIDHDRQAGGLSGYIMNKKDIVEGSDDGKIAEKSTAAHTDSTPRFVMPVDTEEESSDEVNDVAEVEGNAETSAPKPILPSDPLPSYESISQQESQTSKLTHLFADVVFYLNREVPRSLMEFVIKSFGGRVGWDDTAGACSPFKADNVKITHHIIDRPLTGIKTFDRRTYIQPQWVFDSINSGRLLDTRPYAPGETLPPHLSPFVRADLEADIAMAEADEEVATVEDKDIEEVEGDEVAGDDEETAAVVKLSKAGKSINKKHAGQNGTQALEDIAATMMSKKDRYLYSRILAAKEKKEEAVKKLAQKRKAVQKRA</sequence>
<accession>A0A507C189</accession>
<comment type="caution">
    <text evidence="6">The sequence shown here is derived from an EMBL/GenBank/DDBJ whole genome shotgun (WGS) entry which is preliminary data.</text>
</comment>
<dbReference type="Gene3D" id="3.40.50.10190">
    <property type="entry name" value="BRCT domain"/>
    <property type="match status" value="1"/>
</dbReference>
<evidence type="ECO:0000313" key="6">
    <source>
        <dbReference type="EMBL" id="TPX31273.1"/>
    </source>
</evidence>
<dbReference type="GO" id="GO:0043021">
    <property type="term" value="F:ribonucleoprotein complex binding"/>
    <property type="evidence" value="ECO:0007669"/>
    <property type="project" value="UniProtKB-UniRule"/>
</dbReference>
<dbReference type="InterPro" id="IPR001357">
    <property type="entry name" value="BRCT_dom"/>
</dbReference>
<dbReference type="AlphaFoldDB" id="A0A507C189"/>
<dbReference type="GO" id="GO:0030687">
    <property type="term" value="C:preribosome, large subunit precursor"/>
    <property type="evidence" value="ECO:0007669"/>
    <property type="project" value="UniProtKB-UniRule"/>
</dbReference>
<dbReference type="Pfam" id="PF06732">
    <property type="entry name" value="Pescadillo_N"/>
    <property type="match status" value="1"/>
</dbReference>
<name>A0A507C189_9FUNG</name>
<comment type="function">
    <text evidence="4">Component of the NOP7 complex, which is required for maturation of the 25S and 5.8S ribosomal RNAs and formation of the 60S ribosome.</text>
</comment>
<organism evidence="6 7">
    <name type="scientific">Synchytrium microbalum</name>
    <dbReference type="NCBI Taxonomy" id="1806994"/>
    <lineage>
        <taxon>Eukaryota</taxon>
        <taxon>Fungi</taxon>
        <taxon>Fungi incertae sedis</taxon>
        <taxon>Chytridiomycota</taxon>
        <taxon>Chytridiomycota incertae sedis</taxon>
        <taxon>Chytridiomycetes</taxon>
        <taxon>Synchytriales</taxon>
        <taxon>Synchytriaceae</taxon>
        <taxon>Synchytrium</taxon>
    </lineage>
</organism>
<comment type="subcellular location">
    <subcellularLocation>
        <location evidence="4">Nucleus</location>
        <location evidence="4">Nucleolus</location>
    </subcellularLocation>
    <subcellularLocation>
        <location evidence="4">Nucleus</location>
        <location evidence="4">Nucleoplasm</location>
    </subcellularLocation>
</comment>
<dbReference type="GO" id="GO:0003723">
    <property type="term" value="F:RNA binding"/>
    <property type="evidence" value="ECO:0007669"/>
    <property type="project" value="TreeGrafter"/>
</dbReference>
<dbReference type="SUPFAM" id="SSF52113">
    <property type="entry name" value="BRCT domain"/>
    <property type="match status" value="1"/>
</dbReference>
<gene>
    <name evidence="4" type="primary">NOP7</name>
    <name evidence="6" type="ORF">SmJEL517_g05397</name>
</gene>
<dbReference type="GO" id="GO:0005654">
    <property type="term" value="C:nucleoplasm"/>
    <property type="evidence" value="ECO:0007669"/>
    <property type="project" value="UniProtKB-SubCell"/>
</dbReference>
<keyword evidence="2 4" id="KW-0698">rRNA processing</keyword>
<comment type="similarity">
    <text evidence="4">Belongs to the pescadillo family.</text>
</comment>
<dbReference type="GO" id="GO:0000463">
    <property type="term" value="P:maturation of LSU-rRNA from tricistronic rRNA transcript (SSU-rRNA, 5.8S rRNA, LSU-rRNA)"/>
    <property type="evidence" value="ECO:0007669"/>
    <property type="project" value="UniProtKB-UniRule"/>
</dbReference>
<evidence type="ECO:0000256" key="1">
    <source>
        <dbReference type="ARBA" id="ARBA00022517"/>
    </source>
</evidence>
<dbReference type="GO" id="GO:0000466">
    <property type="term" value="P:maturation of 5.8S rRNA from tricistronic rRNA transcript (SSU-rRNA, 5.8S rRNA, LSU-rRNA)"/>
    <property type="evidence" value="ECO:0007669"/>
    <property type="project" value="UniProtKB-UniRule"/>
</dbReference>
<dbReference type="InterPro" id="IPR010613">
    <property type="entry name" value="PES"/>
</dbReference>
<dbReference type="HAMAP" id="MF_03028">
    <property type="entry name" value="Pescadillo"/>
    <property type="match status" value="1"/>
</dbReference>
<comment type="subunit">
    <text evidence="4">Component of the NOP7 complex, composed of ERB1, NOP7 and YTM1. Within the NOP7 complex ERB1 appears to interact directly with NOP7 and YTM1. The NOP7 complex also associates with the 66S pre-ribosome.</text>
</comment>
<dbReference type="Pfam" id="PF16589">
    <property type="entry name" value="BRCT_2"/>
    <property type="match status" value="1"/>
</dbReference>
<dbReference type="EMBL" id="QEAO01000048">
    <property type="protein sequence ID" value="TPX31273.1"/>
    <property type="molecule type" value="Genomic_DNA"/>
</dbReference>
<dbReference type="PROSITE" id="PS50172">
    <property type="entry name" value="BRCT"/>
    <property type="match status" value="1"/>
</dbReference>
<dbReference type="OrthoDB" id="10264910at2759"/>
<feature type="domain" description="BRCT" evidence="5">
    <location>
        <begin position="352"/>
        <end position="446"/>
    </location>
</feature>
<proteinExistence type="inferred from homology"/>
<evidence type="ECO:0000256" key="3">
    <source>
        <dbReference type="ARBA" id="ARBA00023242"/>
    </source>
</evidence>
<dbReference type="FunFam" id="3.40.50.10190:FF:000002">
    <property type="entry name" value="Pescadillo homolog"/>
    <property type="match status" value="1"/>
</dbReference>
<dbReference type="PANTHER" id="PTHR12221">
    <property type="entry name" value="PESCADILLO - RELATED"/>
    <property type="match status" value="1"/>
</dbReference>